<dbReference type="AlphaFoldDB" id="A0A433B9M8"/>
<evidence type="ECO:0000313" key="2">
    <source>
        <dbReference type="Proteomes" id="UP000268093"/>
    </source>
</evidence>
<dbReference type="Proteomes" id="UP000268093">
    <property type="component" value="Unassembled WGS sequence"/>
</dbReference>
<name>A0A433B9M8_9FUNG</name>
<keyword evidence="2" id="KW-1185">Reference proteome</keyword>
<proteinExistence type="predicted"/>
<protein>
    <submittedName>
        <fullName evidence="1">Uncharacterized protein</fullName>
    </submittedName>
</protein>
<reference evidence="1 2" key="1">
    <citation type="journal article" date="2018" name="New Phytol.">
        <title>Phylogenomics of Endogonaceae and evolution of mycorrhizas within Mucoromycota.</title>
        <authorList>
            <person name="Chang Y."/>
            <person name="Desiro A."/>
            <person name="Na H."/>
            <person name="Sandor L."/>
            <person name="Lipzen A."/>
            <person name="Clum A."/>
            <person name="Barry K."/>
            <person name="Grigoriev I.V."/>
            <person name="Martin F.M."/>
            <person name="Stajich J.E."/>
            <person name="Smith M.E."/>
            <person name="Bonito G."/>
            <person name="Spatafora J.W."/>
        </authorList>
    </citation>
    <scope>NUCLEOTIDE SEQUENCE [LARGE SCALE GENOMIC DNA]</scope>
    <source>
        <strain evidence="1 2">GMNB39</strain>
    </source>
</reference>
<gene>
    <name evidence="1" type="ORF">BC936DRAFT_139569</name>
</gene>
<organism evidence="1 2">
    <name type="scientific">Jimgerdemannia flammicorona</name>
    <dbReference type="NCBI Taxonomy" id="994334"/>
    <lineage>
        <taxon>Eukaryota</taxon>
        <taxon>Fungi</taxon>
        <taxon>Fungi incertae sedis</taxon>
        <taxon>Mucoromycota</taxon>
        <taxon>Mucoromycotina</taxon>
        <taxon>Endogonomycetes</taxon>
        <taxon>Endogonales</taxon>
        <taxon>Endogonaceae</taxon>
        <taxon>Jimgerdemannia</taxon>
    </lineage>
</organism>
<evidence type="ECO:0000313" key="1">
    <source>
        <dbReference type="EMBL" id="RUP15913.1"/>
    </source>
</evidence>
<accession>A0A433B9M8</accession>
<comment type="caution">
    <text evidence="1">The sequence shown here is derived from an EMBL/GenBank/DDBJ whole genome shotgun (WGS) entry which is preliminary data.</text>
</comment>
<sequence length="82" mass="9230">MLSDRCESQEKQNAKIQRRLPRLVPLNGRIVHLVHRNNELVDARGLGEHGVLTGLTAALETRLKLTLTRRDDEHADVSLRGA</sequence>
<dbReference type="EMBL" id="RBNI01015327">
    <property type="protein sequence ID" value="RUP15913.1"/>
    <property type="molecule type" value="Genomic_DNA"/>
</dbReference>